<keyword evidence="5 11" id="KW-0028">Amino-acid biosynthesis</keyword>
<evidence type="ECO:0000256" key="6">
    <source>
        <dbReference type="ARBA" id="ARBA00023102"/>
    </source>
</evidence>
<evidence type="ECO:0000313" key="13">
    <source>
        <dbReference type="Proteomes" id="UP000033428"/>
    </source>
</evidence>
<sequence>MLKKRITAILPIKSGILVQSIAFNKYLPVGKPEIAVEFLNEWGIDEIIILDITATLEGRTPDYDMIKRISKKCFVPLTSGGGIKTIEEMRLLTHFGADKIAINSSALKNPGIIEKAAKVFGSQCVVVSIDARPVSTDSYEVYSNSGTIATEKTPAEWARQAENLGAGEILINSISHDGQKKGYDINLIKAVSNTVSIPVIALGGAGNPRHFLECAKETTASSLAAGNFFHFTEHSPITLKAYLKQNNICVRLDTYADYNELNFEEDTGRLKKLNETYFQKLRFEYHTEEII</sequence>
<protein>
    <recommendedName>
        <fullName evidence="4">imidazole glycerol-phosphate synthase</fullName>
        <ecNumber evidence="4">4.3.2.10</ecNumber>
    </recommendedName>
    <alternativeName>
        <fullName evidence="9">IGP synthase cyclase subunit</fullName>
    </alternativeName>
</protein>
<evidence type="ECO:0000256" key="2">
    <source>
        <dbReference type="ARBA" id="ARBA00009667"/>
    </source>
</evidence>
<dbReference type="CDD" id="cd04731">
    <property type="entry name" value="HisF"/>
    <property type="match status" value="1"/>
</dbReference>
<comment type="subunit">
    <text evidence="3">Heterodimer of HisH and HisF.</text>
</comment>
<comment type="similarity">
    <text evidence="2 11">Belongs to the HisA/HisF family.</text>
</comment>
<proteinExistence type="inferred from homology"/>
<dbReference type="GO" id="GO:0000107">
    <property type="term" value="F:imidazoleglycerol-phosphate synthase activity"/>
    <property type="evidence" value="ECO:0007669"/>
    <property type="project" value="InterPro"/>
</dbReference>
<comment type="catalytic activity">
    <reaction evidence="10">
        <text>5-[(5-phospho-1-deoxy-D-ribulos-1-ylimino)methylamino]-1-(5-phospho-beta-D-ribosyl)imidazole-4-carboxamide + L-glutamine = D-erythro-1-(imidazol-4-yl)glycerol 3-phosphate + 5-amino-1-(5-phospho-beta-D-ribosyl)imidazole-4-carboxamide + L-glutamate + H(+)</text>
        <dbReference type="Rhea" id="RHEA:24793"/>
        <dbReference type="ChEBI" id="CHEBI:15378"/>
        <dbReference type="ChEBI" id="CHEBI:29985"/>
        <dbReference type="ChEBI" id="CHEBI:58278"/>
        <dbReference type="ChEBI" id="CHEBI:58359"/>
        <dbReference type="ChEBI" id="CHEBI:58475"/>
        <dbReference type="ChEBI" id="CHEBI:58525"/>
        <dbReference type="EC" id="4.3.2.10"/>
    </reaction>
</comment>
<dbReference type="Pfam" id="PF00977">
    <property type="entry name" value="His_biosynth"/>
    <property type="match status" value="1"/>
</dbReference>
<evidence type="ECO:0000256" key="5">
    <source>
        <dbReference type="ARBA" id="ARBA00022605"/>
    </source>
</evidence>
<evidence type="ECO:0000256" key="10">
    <source>
        <dbReference type="ARBA" id="ARBA00047838"/>
    </source>
</evidence>
<keyword evidence="7" id="KW-0456">Lyase</keyword>
<dbReference type="PANTHER" id="PTHR21235:SF2">
    <property type="entry name" value="IMIDAZOLE GLYCEROL PHOSPHATE SYNTHASE HISHF"/>
    <property type="match status" value="1"/>
</dbReference>
<keyword evidence="13" id="KW-1185">Reference proteome</keyword>
<dbReference type="GO" id="GO:0016829">
    <property type="term" value="F:lyase activity"/>
    <property type="evidence" value="ECO:0007669"/>
    <property type="project" value="UniProtKB-KW"/>
</dbReference>
<dbReference type="EMBL" id="JYNY01000173">
    <property type="protein sequence ID" value="KJJ85366.1"/>
    <property type="molecule type" value="Genomic_DNA"/>
</dbReference>
<dbReference type="InterPro" id="IPR011060">
    <property type="entry name" value="RibuloseP-bd_barrel"/>
</dbReference>
<dbReference type="EC" id="4.3.2.10" evidence="4"/>
<keyword evidence="6 11" id="KW-0368">Histidine biosynthesis</keyword>
<organism evidence="12 13">
    <name type="scientific">Candidatus Omnitrophus magneticus</name>
    <dbReference type="NCBI Taxonomy" id="1609969"/>
    <lineage>
        <taxon>Bacteria</taxon>
        <taxon>Pseudomonadati</taxon>
        <taxon>Candidatus Omnitrophota</taxon>
        <taxon>Candidatus Omnitrophus</taxon>
    </lineage>
</organism>
<comment type="caution">
    <text evidence="12">The sequence shown here is derived from an EMBL/GenBank/DDBJ whole genome shotgun (WGS) entry which is preliminary data.</text>
</comment>
<dbReference type="GO" id="GO:0000105">
    <property type="term" value="P:L-histidine biosynthetic process"/>
    <property type="evidence" value="ECO:0007669"/>
    <property type="project" value="UniProtKB-UniPathway"/>
</dbReference>
<evidence type="ECO:0000256" key="7">
    <source>
        <dbReference type="ARBA" id="ARBA00023239"/>
    </source>
</evidence>
<dbReference type="InterPro" id="IPR006062">
    <property type="entry name" value="His_biosynth"/>
</dbReference>
<comment type="pathway">
    <text evidence="1">Amino-acid biosynthesis; L-histidine biosynthesis; L-histidine from 5-phospho-alpha-D-ribose 1-diphosphate: step 5/9.</text>
</comment>
<evidence type="ECO:0000256" key="11">
    <source>
        <dbReference type="RuleBase" id="RU003657"/>
    </source>
</evidence>
<dbReference type="InterPro" id="IPR004651">
    <property type="entry name" value="HisF"/>
</dbReference>
<name>A0A0F0CV00_9BACT</name>
<comment type="function">
    <text evidence="8">IGPS catalyzes the conversion of PRFAR and glutamine to IGP, AICAR and glutamate. The HisF subunit catalyzes the cyclization activity that produces IGP and AICAR from PRFAR using the ammonia provided by the HisH subunit.</text>
</comment>
<dbReference type="InterPro" id="IPR050064">
    <property type="entry name" value="IGPS_HisA/HisF"/>
</dbReference>
<dbReference type="Gene3D" id="3.20.20.70">
    <property type="entry name" value="Aldolase class I"/>
    <property type="match status" value="1"/>
</dbReference>
<dbReference type="SUPFAM" id="SSF51366">
    <property type="entry name" value="Ribulose-phoshate binding barrel"/>
    <property type="match status" value="1"/>
</dbReference>
<dbReference type="PANTHER" id="PTHR21235">
    <property type="entry name" value="IMIDAZOLE GLYCEROL PHOSPHATE SYNTHASE SUBUNIT HISF/H IGP SYNTHASE SUBUNIT HISF/H"/>
    <property type="match status" value="1"/>
</dbReference>
<reference evidence="12 13" key="1">
    <citation type="submission" date="2015-02" db="EMBL/GenBank/DDBJ databases">
        <title>Single-cell genomics of uncultivated deep-branching MTB reveals a conserved set of magnetosome genes.</title>
        <authorList>
            <person name="Kolinko S."/>
            <person name="Richter M."/>
            <person name="Glockner F.O."/>
            <person name="Brachmann A."/>
            <person name="Schuler D."/>
        </authorList>
    </citation>
    <scope>NUCLEOTIDE SEQUENCE [LARGE SCALE GENOMIC DNA]</scope>
    <source>
        <strain evidence="12">SKK-01</strain>
    </source>
</reference>
<dbReference type="UniPathway" id="UPA00031">
    <property type="reaction ID" value="UER00010"/>
</dbReference>
<evidence type="ECO:0000313" key="12">
    <source>
        <dbReference type="EMBL" id="KJJ85366.1"/>
    </source>
</evidence>
<evidence type="ECO:0000256" key="3">
    <source>
        <dbReference type="ARBA" id="ARBA00011152"/>
    </source>
</evidence>
<dbReference type="InterPro" id="IPR013785">
    <property type="entry name" value="Aldolase_TIM"/>
</dbReference>
<accession>A0A0F0CV00</accession>
<dbReference type="AlphaFoldDB" id="A0A0F0CV00"/>
<dbReference type="PATRIC" id="fig|1609969.3.peg.833"/>
<gene>
    <name evidence="12" type="ORF">OMAG_000765</name>
</gene>
<evidence type="ECO:0000256" key="1">
    <source>
        <dbReference type="ARBA" id="ARBA00005091"/>
    </source>
</evidence>
<dbReference type="Proteomes" id="UP000033428">
    <property type="component" value="Unassembled WGS sequence"/>
</dbReference>
<evidence type="ECO:0000256" key="8">
    <source>
        <dbReference type="ARBA" id="ARBA00025475"/>
    </source>
</evidence>
<evidence type="ECO:0000256" key="9">
    <source>
        <dbReference type="ARBA" id="ARBA00030264"/>
    </source>
</evidence>
<evidence type="ECO:0000256" key="4">
    <source>
        <dbReference type="ARBA" id="ARBA00012809"/>
    </source>
</evidence>